<dbReference type="GO" id="GO:0003677">
    <property type="term" value="F:DNA binding"/>
    <property type="evidence" value="ECO:0007669"/>
    <property type="project" value="UniProtKB-KW"/>
</dbReference>
<gene>
    <name evidence="4" type="ORF">OCV66_14105</name>
</gene>
<comment type="caution">
    <text evidence="4">The sequence shown here is derived from an EMBL/GenBank/DDBJ whole genome shotgun (WGS) entry which is preliminary data.</text>
</comment>
<dbReference type="CDD" id="cd04496">
    <property type="entry name" value="SSB_OBF"/>
    <property type="match status" value="1"/>
</dbReference>
<proteinExistence type="inferred from homology"/>
<comment type="subunit">
    <text evidence="2">Homotetramer.</text>
</comment>
<organism evidence="4 5">
    <name type="scientific">Agathobaculum ammoniilyticum</name>
    <dbReference type="NCBI Taxonomy" id="2981778"/>
    <lineage>
        <taxon>Bacteria</taxon>
        <taxon>Bacillati</taxon>
        <taxon>Bacillota</taxon>
        <taxon>Clostridia</taxon>
        <taxon>Eubacteriales</taxon>
        <taxon>Butyricicoccaceae</taxon>
        <taxon>Agathobaculum</taxon>
    </lineage>
</organism>
<dbReference type="Proteomes" id="UP001652397">
    <property type="component" value="Unassembled WGS sequence"/>
</dbReference>
<evidence type="ECO:0000313" key="5">
    <source>
        <dbReference type="Proteomes" id="UP001652397"/>
    </source>
</evidence>
<keyword evidence="5" id="KW-1185">Reference proteome</keyword>
<evidence type="ECO:0000313" key="4">
    <source>
        <dbReference type="EMBL" id="MCU6790214.1"/>
    </source>
</evidence>
<dbReference type="PANTHER" id="PTHR10302">
    <property type="entry name" value="SINGLE-STRANDED DNA-BINDING PROTEIN"/>
    <property type="match status" value="1"/>
</dbReference>
<dbReference type="Gene3D" id="2.40.50.140">
    <property type="entry name" value="Nucleic acid-binding proteins"/>
    <property type="match status" value="1"/>
</dbReference>
<dbReference type="RefSeq" id="WP_147574548.1">
    <property type="nucleotide sequence ID" value="NZ_JAOQJE010000018.1"/>
</dbReference>
<dbReference type="HAMAP" id="MF_00984">
    <property type="entry name" value="SSB"/>
    <property type="match status" value="1"/>
</dbReference>
<keyword evidence="1 2" id="KW-0238">DNA-binding</keyword>
<dbReference type="NCBIfam" id="TIGR00621">
    <property type="entry name" value="ssb"/>
    <property type="match status" value="1"/>
</dbReference>
<dbReference type="InterPro" id="IPR012340">
    <property type="entry name" value="NA-bd_OB-fold"/>
</dbReference>
<sequence length="226" mass="23921">MLNKVILIGRMTRDPDQRGKDPEKPIASFRIAVDRDYKRDGEPEADFFDCSVFGQQAKFVLQYGRKGRLLCVVGAIQRREWQDQQTGEKRSSFEVVRTEVKFLDRKPEDAQPDGAAQPAAAPVPVPAPAVGYAPQQAVPAAQGYPAPPTVQPAAAQAPQPAAVAQPGTQPTAAPAPQAVPTVTVQALGYPQPVSGAAAQYPAPDFSGVPESYAWGPGGVPAGNPPF</sequence>
<evidence type="ECO:0000256" key="3">
    <source>
        <dbReference type="RuleBase" id="RU000524"/>
    </source>
</evidence>
<dbReference type="InterPro" id="IPR000424">
    <property type="entry name" value="Primosome_PriB/ssb"/>
</dbReference>
<dbReference type="EMBL" id="JAOQJE010000018">
    <property type="protein sequence ID" value="MCU6790214.1"/>
    <property type="molecule type" value="Genomic_DNA"/>
</dbReference>
<dbReference type="SUPFAM" id="SSF50249">
    <property type="entry name" value="Nucleic acid-binding proteins"/>
    <property type="match status" value="1"/>
</dbReference>
<dbReference type="InterPro" id="IPR011344">
    <property type="entry name" value="ssDNA-bd"/>
</dbReference>
<accession>A0ABT2U6G5</accession>
<evidence type="ECO:0000256" key="2">
    <source>
        <dbReference type="HAMAP-Rule" id="MF_00984"/>
    </source>
</evidence>
<protein>
    <recommendedName>
        <fullName evidence="2 3">Single-stranded DNA-binding protein</fullName>
        <shortName evidence="2">SSB</shortName>
    </recommendedName>
</protein>
<dbReference type="PROSITE" id="PS50935">
    <property type="entry name" value="SSB"/>
    <property type="match status" value="1"/>
</dbReference>
<dbReference type="PANTHER" id="PTHR10302:SF27">
    <property type="entry name" value="SINGLE-STRANDED DNA-BINDING PROTEIN"/>
    <property type="match status" value="1"/>
</dbReference>
<comment type="caution">
    <text evidence="2">Lacks conserved residue(s) required for the propagation of feature annotation.</text>
</comment>
<reference evidence="4 5" key="1">
    <citation type="journal article" date="2021" name="ISME Commun">
        <title>Automated analysis of genomic sequences facilitates high-throughput and comprehensive description of bacteria.</title>
        <authorList>
            <person name="Hitch T.C.A."/>
        </authorList>
    </citation>
    <scope>NUCLEOTIDE SEQUENCE [LARGE SCALE GENOMIC DNA]</scope>
    <source>
        <strain evidence="4 5">Sanger_34</strain>
    </source>
</reference>
<dbReference type="Pfam" id="PF00436">
    <property type="entry name" value="SSB"/>
    <property type="match status" value="1"/>
</dbReference>
<evidence type="ECO:0000256" key="1">
    <source>
        <dbReference type="ARBA" id="ARBA00023125"/>
    </source>
</evidence>
<name>A0ABT2U6G5_9FIRM</name>